<evidence type="ECO:0000313" key="2">
    <source>
        <dbReference type="EMBL" id="RPB28706.1"/>
    </source>
</evidence>
<evidence type="ECO:0008006" key="4">
    <source>
        <dbReference type="Google" id="ProtNLM"/>
    </source>
</evidence>
<dbReference type="AlphaFoldDB" id="A0A3N4M0K9"/>
<evidence type="ECO:0000313" key="3">
    <source>
        <dbReference type="Proteomes" id="UP000267821"/>
    </source>
</evidence>
<proteinExistence type="predicted"/>
<gene>
    <name evidence="2" type="ORF">L211DRAFT_404450</name>
</gene>
<protein>
    <recommendedName>
        <fullName evidence="4">DUF1773 domain-containing protein</fullName>
    </recommendedName>
</protein>
<dbReference type="Proteomes" id="UP000267821">
    <property type="component" value="Unassembled WGS sequence"/>
</dbReference>
<dbReference type="OrthoDB" id="5413892at2759"/>
<feature type="region of interest" description="Disordered" evidence="1">
    <location>
        <begin position="1"/>
        <end position="26"/>
    </location>
</feature>
<reference evidence="2 3" key="1">
    <citation type="journal article" date="2018" name="Nat. Ecol. Evol.">
        <title>Pezizomycetes genomes reveal the molecular basis of ectomycorrhizal truffle lifestyle.</title>
        <authorList>
            <person name="Murat C."/>
            <person name="Payen T."/>
            <person name="Noel B."/>
            <person name="Kuo A."/>
            <person name="Morin E."/>
            <person name="Chen J."/>
            <person name="Kohler A."/>
            <person name="Krizsan K."/>
            <person name="Balestrini R."/>
            <person name="Da Silva C."/>
            <person name="Montanini B."/>
            <person name="Hainaut M."/>
            <person name="Levati E."/>
            <person name="Barry K.W."/>
            <person name="Belfiori B."/>
            <person name="Cichocki N."/>
            <person name="Clum A."/>
            <person name="Dockter R.B."/>
            <person name="Fauchery L."/>
            <person name="Guy J."/>
            <person name="Iotti M."/>
            <person name="Le Tacon F."/>
            <person name="Lindquist E.A."/>
            <person name="Lipzen A."/>
            <person name="Malagnac F."/>
            <person name="Mello A."/>
            <person name="Molinier V."/>
            <person name="Miyauchi S."/>
            <person name="Poulain J."/>
            <person name="Riccioni C."/>
            <person name="Rubini A."/>
            <person name="Sitrit Y."/>
            <person name="Splivallo R."/>
            <person name="Traeger S."/>
            <person name="Wang M."/>
            <person name="Zifcakova L."/>
            <person name="Wipf D."/>
            <person name="Zambonelli A."/>
            <person name="Paolocci F."/>
            <person name="Nowrousian M."/>
            <person name="Ottonello S."/>
            <person name="Baldrian P."/>
            <person name="Spatafora J.W."/>
            <person name="Henrissat B."/>
            <person name="Nagy L.G."/>
            <person name="Aury J.M."/>
            <person name="Wincker P."/>
            <person name="Grigoriev I.V."/>
            <person name="Bonfante P."/>
            <person name="Martin F.M."/>
        </authorList>
    </citation>
    <scope>NUCLEOTIDE SEQUENCE [LARGE SCALE GENOMIC DNA]</scope>
    <source>
        <strain evidence="2 3">ATCC MYA-4762</strain>
    </source>
</reference>
<dbReference type="STRING" id="1051890.A0A3N4M0K9"/>
<sequence length="199" mass="22820">MEAAAKKKVKENPKKEMANLPGQQPHLAQPNYGNIAQNLRGLADEAVLFPNIPLIDQGQQIIVLLNQTQQDVNQIRQDFNQIRQDFNQMIQGQNQIRQEINRMIQGQNQIQHDILRKNNFSRLCNSSITRSDSLMEPLVDVNGHLTHGFPRNRANIRRLQGDDIDRLLRELGLHIDPAEAVHTRKEHFLRFIGMVSSGL</sequence>
<dbReference type="EMBL" id="ML121529">
    <property type="protein sequence ID" value="RPB28706.1"/>
    <property type="molecule type" value="Genomic_DNA"/>
</dbReference>
<name>A0A3N4M0K9_9PEZI</name>
<keyword evidence="3" id="KW-1185">Reference proteome</keyword>
<dbReference type="InParanoid" id="A0A3N4M0K9"/>
<organism evidence="2 3">
    <name type="scientific">Terfezia boudieri ATCC MYA-4762</name>
    <dbReference type="NCBI Taxonomy" id="1051890"/>
    <lineage>
        <taxon>Eukaryota</taxon>
        <taxon>Fungi</taxon>
        <taxon>Dikarya</taxon>
        <taxon>Ascomycota</taxon>
        <taxon>Pezizomycotina</taxon>
        <taxon>Pezizomycetes</taxon>
        <taxon>Pezizales</taxon>
        <taxon>Pezizaceae</taxon>
        <taxon>Terfezia</taxon>
    </lineage>
</organism>
<accession>A0A3N4M0K9</accession>
<evidence type="ECO:0000256" key="1">
    <source>
        <dbReference type="SAM" id="MobiDB-lite"/>
    </source>
</evidence>